<dbReference type="AlphaFoldDB" id="A0AAE3FF55"/>
<keyword evidence="3" id="KW-0732">Signal</keyword>
<evidence type="ECO:0000256" key="1">
    <source>
        <dbReference type="SAM" id="MobiDB-lite"/>
    </source>
</evidence>
<keyword evidence="2" id="KW-0472">Membrane</keyword>
<dbReference type="InterPro" id="IPR026906">
    <property type="entry name" value="LRR_5"/>
</dbReference>
<feature type="chain" id="PRO_5042003842" evidence="3">
    <location>
        <begin position="29"/>
        <end position="1037"/>
    </location>
</feature>
<sequence length="1037" mass="108037">MKITKFLKKVRVSPVLAAAVLSASLALATVTGAAVISGSCGASAEYSLSDSGVLEITGTGNINSYSVSDVPWTEYASQIKSLKIPSGITGIGVNAFLGLDVSPVSVPKSVISIEAHALGYTYDSGSKEFRRISGFVITGAGGSEAEKYADVNGFTFRSEDSAFSGACGDNLTWTLGRDGVLTVSGSGSMTDFKSSGTAPWSKYSSKTDGVVITSVIISSGVTSVGNYAFSGCRQLDSVSLPSGLASIGACSFEDCSSLNSAVIPGTVKNVGEAAFYGCSSLESLTVQNGVASIGNSAFSLTAVRDVTLPSSVTALGEKAFYSCESLTGISMTGVTVIGQKAFADCRNLKTVSTGAALTGIGESAFESCGSLVSIAFGQSLSMIGSRAFYECASLTAVTLPDSLSELGSFAFRDCTGIKSVSLGGGITTVPTGAFEGCSNLSSVTFGGAVSTVEERAFTSCPELRAVTIPVSVRHIADNSIGYYYFEAPESSVSGAYTKYTGFTPEIISYYPSAAEKYAAANNFTFTSLGLVPTDGGMLTDRAEWTFNTSTGILTVSGNGAVPGYLMFEEAPWSVFEGYITSVVYAPGITNVGSASFADCASVTSVTLAGTVTEIGDEAFSGTGITSVSLPKGLKTINDGAFSACTELSNVSLSDTVTSIGQFVFRGPNRLTSLYIPESVGFIGSFSVGYDEENKPVKGFCIKGVRGSIAYNYAEINNIDFKENGYTEISDPESGCSVSVIGSDSSDYRLSFVMKSDTLAPNVFLADGEKGFLYEIILMKGNVTAEIEGTATISFPVPDNVSPLGIRIYGMADNGAFSEIDFTVESGRITFSYGSLGNFVITDADLSKLYLITAYYRFADGSEALAPKTFRATPGAAFEIGYSFIEGYLPDVKNISGKINDSDTEIVFTYHPGAVSSDSAETSDGTDDKPGKKSGAAKTVLLIVEIILVLGIIAAVTVLIILSRRKKNEGSRSGKTIAGAAKANDKFADTIVVPDAPTRELDIQSLFADEPEEDKTASSDLRASQKTQNRNNNGGRKQ</sequence>
<keyword evidence="2" id="KW-1133">Transmembrane helix</keyword>
<comment type="caution">
    <text evidence="4">The sequence shown here is derived from an EMBL/GenBank/DDBJ whole genome shotgun (WGS) entry which is preliminary data.</text>
</comment>
<feature type="transmembrane region" description="Helical" evidence="2">
    <location>
        <begin position="939"/>
        <end position="961"/>
    </location>
</feature>
<dbReference type="InterPro" id="IPR053139">
    <property type="entry name" value="Surface_bspA-like"/>
</dbReference>
<evidence type="ECO:0000256" key="3">
    <source>
        <dbReference type="SAM" id="SignalP"/>
    </source>
</evidence>
<dbReference type="SUPFAM" id="SSF52058">
    <property type="entry name" value="L domain-like"/>
    <property type="match status" value="2"/>
</dbReference>
<evidence type="ECO:0000256" key="2">
    <source>
        <dbReference type="SAM" id="Phobius"/>
    </source>
</evidence>
<proteinExistence type="predicted"/>
<dbReference type="EMBL" id="JALEMU010000047">
    <property type="protein sequence ID" value="MCI5755231.1"/>
    <property type="molecule type" value="Genomic_DNA"/>
</dbReference>
<evidence type="ECO:0000313" key="4">
    <source>
        <dbReference type="EMBL" id="MCI5755231.1"/>
    </source>
</evidence>
<dbReference type="Proteomes" id="UP001139365">
    <property type="component" value="Unassembled WGS sequence"/>
</dbReference>
<dbReference type="InterPro" id="IPR032675">
    <property type="entry name" value="LRR_dom_sf"/>
</dbReference>
<protein>
    <submittedName>
        <fullName evidence="4">Leucine-rich repeat domain-containing protein</fullName>
    </submittedName>
</protein>
<dbReference type="PANTHER" id="PTHR45661">
    <property type="entry name" value="SURFACE ANTIGEN"/>
    <property type="match status" value="1"/>
</dbReference>
<reference evidence="4 5" key="1">
    <citation type="submission" date="2022-03" db="EMBL/GenBank/DDBJ databases">
        <title>Metagenome-assembled genomes from swine fecal metagenomes.</title>
        <authorList>
            <person name="Holman D.B."/>
            <person name="Kommadath A."/>
        </authorList>
    </citation>
    <scope>NUCLEOTIDE SEQUENCE [LARGE SCALE GENOMIC DNA]</scope>
    <source>
        <strain evidence="4">SUG147</strain>
    </source>
</reference>
<evidence type="ECO:0000313" key="5">
    <source>
        <dbReference type="Proteomes" id="UP001139365"/>
    </source>
</evidence>
<dbReference type="PANTHER" id="PTHR45661:SF3">
    <property type="entry name" value="IG-LIKE DOMAIN-CONTAINING PROTEIN"/>
    <property type="match status" value="1"/>
</dbReference>
<accession>A0AAE3FF55</accession>
<dbReference type="Gene3D" id="3.80.10.10">
    <property type="entry name" value="Ribonuclease Inhibitor"/>
    <property type="match status" value="3"/>
</dbReference>
<gene>
    <name evidence="4" type="ORF">MR241_02920</name>
</gene>
<feature type="signal peptide" evidence="3">
    <location>
        <begin position="1"/>
        <end position="28"/>
    </location>
</feature>
<feature type="compositionally biased region" description="Polar residues" evidence="1">
    <location>
        <begin position="1017"/>
        <end position="1037"/>
    </location>
</feature>
<keyword evidence="2" id="KW-0812">Transmembrane</keyword>
<organism evidence="4 5">
    <name type="scientific">Candidatus Colimorpha enterica</name>
    <dbReference type="NCBI Taxonomy" id="3083063"/>
    <lineage>
        <taxon>Bacteria</taxon>
        <taxon>Pseudomonadati</taxon>
        <taxon>Bacteroidota</taxon>
        <taxon>Bacteroidia</taxon>
        <taxon>Bacteroidales</taxon>
        <taxon>Candidatus Colimorpha</taxon>
    </lineage>
</organism>
<feature type="region of interest" description="Disordered" evidence="1">
    <location>
        <begin position="1001"/>
        <end position="1037"/>
    </location>
</feature>
<dbReference type="Pfam" id="PF13306">
    <property type="entry name" value="LRR_5"/>
    <property type="match status" value="4"/>
</dbReference>
<name>A0AAE3FF55_9BACT</name>